<dbReference type="InterPro" id="IPR004675">
    <property type="entry name" value="AhpD_core"/>
</dbReference>
<dbReference type="EMBL" id="RKLR01000004">
    <property type="protein sequence ID" value="MBX0323755.1"/>
    <property type="molecule type" value="Genomic_DNA"/>
</dbReference>
<protein>
    <submittedName>
        <fullName evidence="2">Carboxymuconolactone decarboxylase family protein</fullName>
    </submittedName>
</protein>
<dbReference type="NCBIfam" id="TIGR00778">
    <property type="entry name" value="ahpD_dom"/>
    <property type="match status" value="1"/>
</dbReference>
<evidence type="ECO:0000259" key="1">
    <source>
        <dbReference type="Pfam" id="PF02627"/>
    </source>
</evidence>
<keyword evidence="3" id="KW-1185">Reference proteome</keyword>
<evidence type="ECO:0000313" key="2">
    <source>
        <dbReference type="EMBL" id="MBX0323755.1"/>
    </source>
</evidence>
<dbReference type="Pfam" id="PF02627">
    <property type="entry name" value="CMD"/>
    <property type="match status" value="1"/>
</dbReference>
<dbReference type="Gene3D" id="1.20.1290.10">
    <property type="entry name" value="AhpD-like"/>
    <property type="match status" value="1"/>
</dbReference>
<dbReference type="AlphaFoldDB" id="A0AAW4PR86"/>
<sequence length="121" mass="12979">MKTTHFPRTRTAELASFDETLGDLLSDAPAIEQFTGFLETAEGDGALDHETKELMSLAISVVVHCENCILWHTDAALKAGATHEEVVDALRVAVVMGGGPALTYAAEAHETLEALEDERGE</sequence>
<gene>
    <name evidence="2" type="ORF">EGH21_12020</name>
</gene>
<accession>A0AAW4PR86</accession>
<evidence type="ECO:0000313" key="3">
    <source>
        <dbReference type="Proteomes" id="UP001430377"/>
    </source>
</evidence>
<dbReference type="SUPFAM" id="SSF69118">
    <property type="entry name" value="AhpD-like"/>
    <property type="match status" value="1"/>
</dbReference>
<proteinExistence type="predicted"/>
<dbReference type="GO" id="GO:0051920">
    <property type="term" value="F:peroxiredoxin activity"/>
    <property type="evidence" value="ECO:0007669"/>
    <property type="project" value="InterPro"/>
</dbReference>
<dbReference type="InterPro" id="IPR029032">
    <property type="entry name" value="AhpD-like"/>
</dbReference>
<dbReference type="PANTHER" id="PTHR33930">
    <property type="entry name" value="ALKYL HYDROPEROXIDE REDUCTASE AHPD"/>
    <property type="match status" value="1"/>
</dbReference>
<dbReference type="InterPro" id="IPR003779">
    <property type="entry name" value="CMD-like"/>
</dbReference>
<organism evidence="2 3">
    <name type="scientific">Haloarcula rubra</name>
    <dbReference type="NCBI Taxonomy" id="2487747"/>
    <lineage>
        <taxon>Archaea</taxon>
        <taxon>Methanobacteriati</taxon>
        <taxon>Methanobacteriota</taxon>
        <taxon>Stenosarchaea group</taxon>
        <taxon>Halobacteria</taxon>
        <taxon>Halobacteriales</taxon>
        <taxon>Haloarculaceae</taxon>
        <taxon>Haloarcula</taxon>
    </lineage>
</organism>
<dbReference type="Proteomes" id="UP001430377">
    <property type="component" value="Unassembled WGS sequence"/>
</dbReference>
<feature type="domain" description="Carboxymuconolactone decarboxylase-like" evidence="1">
    <location>
        <begin position="33"/>
        <end position="108"/>
    </location>
</feature>
<reference evidence="2 3" key="1">
    <citation type="submission" date="2021-06" db="EMBL/GenBank/DDBJ databases">
        <title>Halomicroarcula sp. a new haloarchaeum isolated from saline soil.</title>
        <authorList>
            <person name="Duran-Viseras A."/>
            <person name="Sanchez-Porro C."/>
            <person name="Ventosa A."/>
        </authorList>
    </citation>
    <scope>NUCLEOTIDE SEQUENCE [LARGE SCALE GENOMIC DNA]</scope>
    <source>
        <strain evidence="2 3">F13</strain>
    </source>
</reference>
<dbReference type="RefSeq" id="WP_220618722.1">
    <property type="nucleotide sequence ID" value="NZ_RKLR01000004.1"/>
</dbReference>
<dbReference type="PANTHER" id="PTHR33930:SF2">
    <property type="entry name" value="BLR3452 PROTEIN"/>
    <property type="match status" value="1"/>
</dbReference>
<comment type="caution">
    <text evidence="2">The sequence shown here is derived from an EMBL/GenBank/DDBJ whole genome shotgun (WGS) entry which is preliminary data.</text>
</comment>
<name>A0AAW4PR86_9EURY</name>